<evidence type="ECO:0000313" key="2">
    <source>
        <dbReference type="Proteomes" id="UP000257109"/>
    </source>
</evidence>
<sequence>MLIGSGGHLRPNSLLITYLKSIRTSLQGRLILSLRRDKRKKKKRQKTFSQRMSTFTFDLTGESSVPYGYDNILTTTIGQPKHLNCDFDKSKEEVQPKRLELEVDPL</sequence>
<gene>
    <name evidence="1" type="ORF">CR513_62952</name>
</gene>
<accession>A0A371DZ75</accession>
<reference evidence="1" key="1">
    <citation type="submission" date="2018-05" db="EMBL/GenBank/DDBJ databases">
        <title>Draft genome of Mucuna pruriens seed.</title>
        <authorList>
            <person name="Nnadi N.E."/>
            <person name="Vos R."/>
            <person name="Hasami M.H."/>
            <person name="Devisetty U.K."/>
            <person name="Aguiy J.C."/>
        </authorList>
    </citation>
    <scope>NUCLEOTIDE SEQUENCE [LARGE SCALE GENOMIC DNA]</scope>
    <source>
        <strain evidence="1">JCA_2017</strain>
    </source>
</reference>
<dbReference type="EMBL" id="QJKJ01018196">
    <property type="protein sequence ID" value="RDX57781.1"/>
    <property type="molecule type" value="Genomic_DNA"/>
</dbReference>
<evidence type="ECO:0000313" key="1">
    <source>
        <dbReference type="EMBL" id="RDX57781.1"/>
    </source>
</evidence>
<dbReference type="AlphaFoldDB" id="A0A371DZ75"/>
<organism evidence="1 2">
    <name type="scientific">Mucuna pruriens</name>
    <name type="common">Velvet bean</name>
    <name type="synonym">Dolichos pruriens</name>
    <dbReference type="NCBI Taxonomy" id="157652"/>
    <lineage>
        <taxon>Eukaryota</taxon>
        <taxon>Viridiplantae</taxon>
        <taxon>Streptophyta</taxon>
        <taxon>Embryophyta</taxon>
        <taxon>Tracheophyta</taxon>
        <taxon>Spermatophyta</taxon>
        <taxon>Magnoliopsida</taxon>
        <taxon>eudicotyledons</taxon>
        <taxon>Gunneridae</taxon>
        <taxon>Pentapetalae</taxon>
        <taxon>rosids</taxon>
        <taxon>fabids</taxon>
        <taxon>Fabales</taxon>
        <taxon>Fabaceae</taxon>
        <taxon>Papilionoideae</taxon>
        <taxon>50 kb inversion clade</taxon>
        <taxon>NPAAA clade</taxon>
        <taxon>indigoferoid/millettioid clade</taxon>
        <taxon>Phaseoleae</taxon>
        <taxon>Mucuna</taxon>
    </lineage>
</organism>
<keyword evidence="2" id="KW-1185">Reference proteome</keyword>
<name>A0A371DZ75_MUCPR</name>
<proteinExistence type="predicted"/>
<comment type="caution">
    <text evidence="1">The sequence shown here is derived from an EMBL/GenBank/DDBJ whole genome shotgun (WGS) entry which is preliminary data.</text>
</comment>
<dbReference type="Proteomes" id="UP000257109">
    <property type="component" value="Unassembled WGS sequence"/>
</dbReference>
<feature type="non-terminal residue" evidence="1">
    <location>
        <position position="106"/>
    </location>
</feature>
<protein>
    <submittedName>
        <fullName evidence="1">Uncharacterized protein</fullName>
    </submittedName>
</protein>